<feature type="transmembrane region" description="Helical" evidence="1">
    <location>
        <begin position="126"/>
        <end position="143"/>
    </location>
</feature>
<sequence length="228" mass="22305">MQARGHALSGAAAFLAVAPTLSIAPAAVVVGTLLSAGAATAPDLDHPGSTISRSGGLTTRALGSVVRMLAGGHRQATHSLLFVAAAGSAVQLFVVDPGAVVPAAAIVAVLVAVAGPLLAESFGGRASLVGFLAAAAGSAALVLTGRVPVGGWFTVAVAGGMLAHVVGDLLTPDGVPLLWPLRRRFGVGVFRTAGVVEDVVTVLLAAAAFGLAVRALLWAHGVDVGGQP</sequence>
<dbReference type="Proteomes" id="UP000264006">
    <property type="component" value="Chromosome"/>
</dbReference>
<evidence type="ECO:0000256" key="1">
    <source>
        <dbReference type="SAM" id="Phobius"/>
    </source>
</evidence>
<keyword evidence="1" id="KW-0472">Membrane</keyword>
<dbReference type="EMBL" id="CP031165">
    <property type="protein sequence ID" value="AXV06063.1"/>
    <property type="molecule type" value="Genomic_DNA"/>
</dbReference>
<keyword evidence="1" id="KW-0812">Transmembrane</keyword>
<protein>
    <submittedName>
        <fullName evidence="2">Putative integral membrane protein</fullName>
    </submittedName>
</protein>
<dbReference type="Pfam" id="PF04307">
    <property type="entry name" value="YdjM"/>
    <property type="match status" value="1"/>
</dbReference>
<accession>A0A346XV16</accession>
<name>A0A346XV16_9ACTN</name>
<reference evidence="2 3" key="1">
    <citation type="submission" date="2018-09" db="EMBL/GenBank/DDBJ databases">
        <title>Complete genome sequence of Euzebya sp. DY32-46 isolated from seawater of Pacific Ocean.</title>
        <authorList>
            <person name="Xu L."/>
            <person name="Wu Y.-H."/>
            <person name="Xu X.-W."/>
        </authorList>
    </citation>
    <scope>NUCLEOTIDE SEQUENCE [LARGE SCALE GENOMIC DNA]</scope>
    <source>
        <strain evidence="2 3">DY32-46</strain>
    </source>
</reference>
<gene>
    <name evidence="2" type="ORF">DVS28_a1364</name>
</gene>
<dbReference type="OrthoDB" id="3425909at2"/>
<feature type="transmembrane region" description="Helical" evidence="1">
    <location>
        <begin position="100"/>
        <end position="119"/>
    </location>
</feature>
<dbReference type="PANTHER" id="PTHR35531">
    <property type="entry name" value="INNER MEMBRANE PROTEIN YBCI-RELATED"/>
    <property type="match status" value="1"/>
</dbReference>
<keyword evidence="1" id="KW-1133">Transmembrane helix</keyword>
<organism evidence="2 3">
    <name type="scientific">Euzebya pacifica</name>
    <dbReference type="NCBI Taxonomy" id="1608957"/>
    <lineage>
        <taxon>Bacteria</taxon>
        <taxon>Bacillati</taxon>
        <taxon>Actinomycetota</taxon>
        <taxon>Nitriliruptoria</taxon>
        <taxon>Euzebyales</taxon>
    </lineage>
</organism>
<dbReference type="InterPro" id="IPR007404">
    <property type="entry name" value="YdjM-like"/>
</dbReference>
<dbReference type="PANTHER" id="PTHR35531:SF1">
    <property type="entry name" value="INNER MEMBRANE PROTEIN YBCI-RELATED"/>
    <property type="match status" value="1"/>
</dbReference>
<dbReference type="KEGG" id="euz:DVS28_a1364"/>
<feature type="transmembrane region" description="Helical" evidence="1">
    <location>
        <begin position="192"/>
        <end position="219"/>
    </location>
</feature>
<dbReference type="AlphaFoldDB" id="A0A346XV16"/>
<keyword evidence="3" id="KW-1185">Reference proteome</keyword>
<evidence type="ECO:0000313" key="3">
    <source>
        <dbReference type="Proteomes" id="UP000264006"/>
    </source>
</evidence>
<evidence type="ECO:0000313" key="2">
    <source>
        <dbReference type="EMBL" id="AXV06063.1"/>
    </source>
</evidence>
<dbReference type="RefSeq" id="WP_114590771.1">
    <property type="nucleotide sequence ID" value="NZ_CP031165.1"/>
</dbReference>
<feature type="transmembrane region" description="Helical" evidence="1">
    <location>
        <begin position="149"/>
        <end position="171"/>
    </location>
</feature>
<proteinExistence type="predicted"/>